<feature type="transmembrane region" description="Helical" evidence="1">
    <location>
        <begin position="363"/>
        <end position="386"/>
    </location>
</feature>
<reference evidence="2 3" key="1">
    <citation type="journal article" date="2011" name="PLoS Genet.">
        <title>Comparative genomic analysis of human fungal pathogens causing paracoccidioidomycosis.</title>
        <authorList>
            <person name="Desjardins C.A."/>
            <person name="Champion M.D."/>
            <person name="Holder J.W."/>
            <person name="Muszewska A."/>
            <person name="Goldberg J."/>
            <person name="Bailao A.M."/>
            <person name="Brigido M.M."/>
            <person name="Ferreira M.E."/>
            <person name="Garcia A.M."/>
            <person name="Grynberg M."/>
            <person name="Gujja S."/>
            <person name="Heiman D.I."/>
            <person name="Henn M.R."/>
            <person name="Kodira C.D."/>
            <person name="Leon-Narvaez H."/>
            <person name="Longo L.V."/>
            <person name="Ma L.J."/>
            <person name="Malavazi I."/>
            <person name="Matsuo A.L."/>
            <person name="Morais F.V."/>
            <person name="Pereira M."/>
            <person name="Rodriguez-Brito S."/>
            <person name="Sakthikumar S."/>
            <person name="Salem-Izacc S.M."/>
            <person name="Sykes S.M."/>
            <person name="Teixeira M.M."/>
            <person name="Vallejo M.C."/>
            <person name="Walter M.E."/>
            <person name="Yandava C."/>
            <person name="Young S."/>
            <person name="Zeng Q."/>
            <person name="Zucker J."/>
            <person name="Felipe M.S."/>
            <person name="Goldman G.H."/>
            <person name="Haas B.J."/>
            <person name="McEwen J.G."/>
            <person name="Nino-Vega G."/>
            <person name="Puccia R."/>
            <person name="San-Blas G."/>
            <person name="Soares C.M."/>
            <person name="Birren B.W."/>
            <person name="Cuomo C.A."/>
        </authorList>
    </citation>
    <scope>NUCLEOTIDE SEQUENCE [LARGE SCALE GENOMIC DNA]</scope>
    <source>
        <strain evidence="2 3">Pb18</strain>
    </source>
</reference>
<dbReference type="HOGENOM" id="CLU_043568_0_0_1"/>
<keyword evidence="3" id="KW-1185">Reference proteome</keyword>
<dbReference type="STRING" id="502780.C1G477"/>
<evidence type="ECO:0000256" key="1">
    <source>
        <dbReference type="SAM" id="Phobius"/>
    </source>
</evidence>
<dbReference type="RefSeq" id="XP_010757054.1">
    <property type="nucleotide sequence ID" value="XM_010758752.1"/>
</dbReference>
<dbReference type="Proteomes" id="UP000001628">
    <property type="component" value="Unassembled WGS sequence"/>
</dbReference>
<keyword evidence="1" id="KW-0472">Membrane</keyword>
<gene>
    <name evidence="2" type="ORF">PADG_01743</name>
</gene>
<evidence type="ECO:0000313" key="3">
    <source>
        <dbReference type="Proteomes" id="UP000001628"/>
    </source>
</evidence>
<dbReference type="KEGG" id="pbn:PADG_01743"/>
<proteinExistence type="predicted"/>
<dbReference type="eggNOG" id="ENOG502T0XV">
    <property type="taxonomic scope" value="Eukaryota"/>
</dbReference>
<dbReference type="AlphaFoldDB" id="C1G477"/>
<protein>
    <submittedName>
        <fullName evidence="2">Uncharacterized protein</fullName>
    </submittedName>
</protein>
<dbReference type="GeneID" id="22581351"/>
<evidence type="ECO:0000313" key="2">
    <source>
        <dbReference type="EMBL" id="EEH45593.2"/>
    </source>
</evidence>
<dbReference type="OrthoDB" id="3065412at2759"/>
<accession>C1G477</accession>
<keyword evidence="1" id="KW-0812">Transmembrane</keyword>
<keyword evidence="1" id="KW-1133">Transmembrane helix</keyword>
<dbReference type="InParanoid" id="C1G477"/>
<name>C1G477_PARBD</name>
<dbReference type="EMBL" id="KN275958">
    <property type="protein sequence ID" value="EEH45593.2"/>
    <property type="molecule type" value="Genomic_DNA"/>
</dbReference>
<dbReference type="VEuPathDB" id="FungiDB:PADG_01743"/>
<organism evidence="2 3">
    <name type="scientific">Paracoccidioides brasiliensis (strain Pb18)</name>
    <dbReference type="NCBI Taxonomy" id="502780"/>
    <lineage>
        <taxon>Eukaryota</taxon>
        <taxon>Fungi</taxon>
        <taxon>Dikarya</taxon>
        <taxon>Ascomycota</taxon>
        <taxon>Pezizomycotina</taxon>
        <taxon>Eurotiomycetes</taxon>
        <taxon>Eurotiomycetidae</taxon>
        <taxon>Onygenales</taxon>
        <taxon>Ajellomycetaceae</taxon>
        <taxon>Paracoccidioides</taxon>
    </lineage>
</organism>
<sequence>MAILVGISHKRLQAVLSTQGGATTGSGLRWTVFLQTFKLNSSIKINSCLTFQGVHICRNPTPEVNRWVMPLDVVIRGFACSASTASPSQTLYAMQFATGNSIKATAERQRHTRVNWLRPGQCQLISNINNTVTAGFWRGMEPPNELRSGPGVTTTPSATITFGPFLTPAASVTFAPTLVTSISTPNMDNINVLAMLSRGAGPEMTIGSCTWPTDQTTVTDSNHRTTVYAQLVCGDSGNRDCCFFGGTSTTPLRTCPEGYTTTGETACCPLGWSIFSTLLGTQIPCYSQVSTATPLSTTPSGEVSVVTIHTALFATKYDLFASETTKPPASPASLVGTTSSTSSAVFKPLEKSPASSRRLTDRAIAGVVIGSVFGAVLLLGIVLILLRQWKSRNSDPAITVDDLIRQPAIGVHELGTTDHQHPYMQPRDDAWMTRTTSTIPLNDIGFYLSTTHSTEIAPTIRAIEPQELPGNMFINEYHPAYRNDPESWET</sequence>